<dbReference type="SMART" id="SM00354">
    <property type="entry name" value="HTH_LACI"/>
    <property type="match status" value="1"/>
</dbReference>
<keyword evidence="6" id="KW-1185">Reference proteome</keyword>
<organism evidence="5 6">
    <name type="scientific">Granulosicoccus antarcticus IMCC3135</name>
    <dbReference type="NCBI Taxonomy" id="1192854"/>
    <lineage>
        <taxon>Bacteria</taxon>
        <taxon>Pseudomonadati</taxon>
        <taxon>Pseudomonadota</taxon>
        <taxon>Gammaproteobacteria</taxon>
        <taxon>Chromatiales</taxon>
        <taxon>Granulosicoccaceae</taxon>
        <taxon>Granulosicoccus</taxon>
    </lineage>
</organism>
<dbReference type="Pfam" id="PF00356">
    <property type="entry name" value="LacI"/>
    <property type="match status" value="1"/>
</dbReference>
<dbReference type="PROSITE" id="PS50932">
    <property type="entry name" value="HTH_LACI_2"/>
    <property type="match status" value="1"/>
</dbReference>
<evidence type="ECO:0000313" key="6">
    <source>
        <dbReference type="Proteomes" id="UP000250079"/>
    </source>
</evidence>
<dbReference type="Gene3D" id="1.10.260.40">
    <property type="entry name" value="lambda repressor-like DNA-binding domains"/>
    <property type="match status" value="1"/>
</dbReference>
<dbReference type="InterPro" id="IPR000843">
    <property type="entry name" value="HTH_LacI"/>
</dbReference>
<gene>
    <name evidence="5" type="primary">ccpA_3</name>
    <name evidence="5" type="ORF">IMCC3135_18790</name>
</gene>
<dbReference type="PRINTS" id="PR00036">
    <property type="entry name" value="HTHLACI"/>
</dbReference>
<dbReference type="AlphaFoldDB" id="A0A2Z2P0R6"/>
<evidence type="ECO:0000259" key="4">
    <source>
        <dbReference type="PROSITE" id="PS50932"/>
    </source>
</evidence>
<evidence type="ECO:0000313" key="5">
    <source>
        <dbReference type="EMBL" id="ASJ73837.1"/>
    </source>
</evidence>
<dbReference type="SUPFAM" id="SSF53822">
    <property type="entry name" value="Periplasmic binding protein-like I"/>
    <property type="match status" value="1"/>
</dbReference>
<dbReference type="Proteomes" id="UP000250079">
    <property type="component" value="Chromosome"/>
</dbReference>
<dbReference type="OrthoDB" id="5681588at2"/>
<dbReference type="RefSeq" id="WP_088918967.1">
    <property type="nucleotide sequence ID" value="NZ_CP018632.1"/>
</dbReference>
<keyword evidence="2" id="KW-0238">DNA-binding</keyword>
<evidence type="ECO:0000256" key="2">
    <source>
        <dbReference type="ARBA" id="ARBA00023125"/>
    </source>
</evidence>
<dbReference type="CDD" id="cd06267">
    <property type="entry name" value="PBP1_LacI_sugar_binding-like"/>
    <property type="match status" value="1"/>
</dbReference>
<proteinExistence type="predicted"/>
<dbReference type="InterPro" id="IPR010982">
    <property type="entry name" value="Lambda_DNA-bd_dom_sf"/>
</dbReference>
<dbReference type="PROSITE" id="PS00356">
    <property type="entry name" value="HTH_LACI_1"/>
    <property type="match status" value="1"/>
</dbReference>
<dbReference type="KEGG" id="gai:IMCC3135_18790"/>
<dbReference type="GO" id="GO:0003700">
    <property type="term" value="F:DNA-binding transcription factor activity"/>
    <property type="evidence" value="ECO:0007669"/>
    <property type="project" value="TreeGrafter"/>
</dbReference>
<dbReference type="Pfam" id="PF13377">
    <property type="entry name" value="Peripla_BP_3"/>
    <property type="match status" value="1"/>
</dbReference>
<dbReference type="EMBL" id="CP018632">
    <property type="protein sequence ID" value="ASJ73837.1"/>
    <property type="molecule type" value="Genomic_DNA"/>
</dbReference>
<keyword evidence="3" id="KW-0804">Transcription</keyword>
<dbReference type="PANTHER" id="PTHR30146">
    <property type="entry name" value="LACI-RELATED TRANSCRIPTIONAL REPRESSOR"/>
    <property type="match status" value="1"/>
</dbReference>
<reference evidence="5 6" key="1">
    <citation type="submission" date="2016-12" db="EMBL/GenBank/DDBJ databases">
        <authorList>
            <person name="Song W.-J."/>
            <person name="Kurnit D.M."/>
        </authorList>
    </citation>
    <scope>NUCLEOTIDE SEQUENCE [LARGE SCALE GENOMIC DNA]</scope>
    <source>
        <strain evidence="5 6">IMCC3135</strain>
    </source>
</reference>
<accession>A0A2Z2P0R6</accession>
<evidence type="ECO:0000256" key="1">
    <source>
        <dbReference type="ARBA" id="ARBA00023015"/>
    </source>
</evidence>
<evidence type="ECO:0000256" key="3">
    <source>
        <dbReference type="ARBA" id="ARBA00023163"/>
    </source>
</evidence>
<dbReference type="InterPro" id="IPR028082">
    <property type="entry name" value="Peripla_BP_I"/>
</dbReference>
<dbReference type="Gene3D" id="3.40.50.2300">
    <property type="match status" value="2"/>
</dbReference>
<dbReference type="InterPro" id="IPR046335">
    <property type="entry name" value="LacI/GalR-like_sensor"/>
</dbReference>
<dbReference type="CDD" id="cd01392">
    <property type="entry name" value="HTH_LacI"/>
    <property type="match status" value="1"/>
</dbReference>
<sequence length="343" mass="36716">MINEPTLKDIAREAGVSVAAVSKVLNNRIGVGADTRERITEIAQRMRYRGRGGRATSPSHGLSNATIVTLDRYVLNDAFYGPILNGLMAAGAEADIDIKIAVTADVASTPLSSVLKGHSTEALLLLGIDQPELIDEAVKLGCPTVIVNGMDRTMRLSSVSADYHFGAWAATRHLLELGHRDILHVTHPYRESIKRRLDGFRNALDEAGIRYDPDRHMLDLGAPEKMTTGAGSIIADHIEARGSVPDALFCVSDIVALGAIQELTARGLSVPGDISVMGFDGLSIGAHASPSLTSMQIDRDAMGRIAMQLLTEYAANPAMTVQRVTVGVALQERQSTSLRKVSS</sequence>
<name>A0A2Z2P0R6_9GAMM</name>
<keyword evidence="1" id="KW-0805">Transcription regulation</keyword>
<protein>
    <submittedName>
        <fullName evidence="5">Catabolite control protein A</fullName>
    </submittedName>
</protein>
<dbReference type="SUPFAM" id="SSF47413">
    <property type="entry name" value="lambda repressor-like DNA-binding domains"/>
    <property type="match status" value="1"/>
</dbReference>
<dbReference type="PANTHER" id="PTHR30146:SF109">
    <property type="entry name" value="HTH-TYPE TRANSCRIPTIONAL REGULATOR GALS"/>
    <property type="match status" value="1"/>
</dbReference>
<feature type="domain" description="HTH lacI-type" evidence="4">
    <location>
        <begin position="5"/>
        <end position="49"/>
    </location>
</feature>
<dbReference type="GO" id="GO:0000976">
    <property type="term" value="F:transcription cis-regulatory region binding"/>
    <property type="evidence" value="ECO:0007669"/>
    <property type="project" value="TreeGrafter"/>
</dbReference>